<dbReference type="Proteomes" id="UP000019426">
    <property type="component" value="Chromosome M2/40_rep1"/>
</dbReference>
<dbReference type="KEGG" id="clt:CM240_2657"/>
<evidence type="ECO:0000313" key="3">
    <source>
        <dbReference type="Proteomes" id="UP000019426"/>
    </source>
</evidence>
<dbReference type="PATRIC" id="fig|1216932.3.peg.2624"/>
<dbReference type="SUPFAM" id="SSF52540">
    <property type="entry name" value="P-loop containing nucleoside triphosphate hydrolases"/>
    <property type="match status" value="1"/>
</dbReference>
<dbReference type="PANTHER" id="PTHR30050:SF4">
    <property type="entry name" value="ATP-BINDING PROTEIN RV3427C IN INSERTION SEQUENCE-RELATED"/>
    <property type="match status" value="1"/>
</dbReference>
<dbReference type="RefSeq" id="WP_044039568.1">
    <property type="nucleotide sequence ID" value="NZ_HG917868.1"/>
</dbReference>
<dbReference type="SMART" id="SM00382">
    <property type="entry name" value="AAA"/>
    <property type="match status" value="1"/>
</dbReference>
<name>W6RYQ7_9CLOT</name>
<dbReference type="GO" id="GO:0005524">
    <property type="term" value="F:ATP binding"/>
    <property type="evidence" value="ECO:0007669"/>
    <property type="project" value="InterPro"/>
</dbReference>
<dbReference type="STRING" id="1216932.CM240_2657"/>
<dbReference type="InterPro" id="IPR027417">
    <property type="entry name" value="P-loop_NTPase"/>
</dbReference>
<evidence type="ECO:0000259" key="1">
    <source>
        <dbReference type="SMART" id="SM00382"/>
    </source>
</evidence>
<dbReference type="AlphaFoldDB" id="W6RYQ7"/>
<dbReference type="HOGENOM" id="CLU_062999_0_0_9"/>
<dbReference type="Pfam" id="PF01695">
    <property type="entry name" value="IstB_IS21"/>
    <property type="match status" value="1"/>
</dbReference>
<organism evidence="2 3">
    <name type="scientific">Clostridium bornimense</name>
    <dbReference type="NCBI Taxonomy" id="1216932"/>
    <lineage>
        <taxon>Bacteria</taxon>
        <taxon>Bacillati</taxon>
        <taxon>Bacillota</taxon>
        <taxon>Clostridia</taxon>
        <taxon>Eubacteriales</taxon>
        <taxon>Clostridiaceae</taxon>
        <taxon>Clostridium</taxon>
    </lineage>
</organism>
<dbReference type="InterPro" id="IPR002611">
    <property type="entry name" value="IstB_ATP-bd"/>
</dbReference>
<gene>
    <name evidence="2" type="ORF">CM240_2657</name>
</gene>
<feature type="domain" description="AAA+ ATPase" evidence="1">
    <location>
        <begin position="182"/>
        <end position="314"/>
    </location>
</feature>
<keyword evidence="3" id="KW-1185">Reference proteome</keyword>
<accession>W6RYQ7</accession>
<dbReference type="eggNOG" id="COG1484">
    <property type="taxonomic scope" value="Bacteria"/>
</dbReference>
<dbReference type="InterPro" id="IPR003593">
    <property type="entry name" value="AAA+_ATPase"/>
</dbReference>
<protein>
    <submittedName>
        <fullName evidence="2">DNA replication protein DnaC</fullName>
    </submittedName>
</protein>
<dbReference type="NCBIfam" id="NF005304">
    <property type="entry name" value="PRK06835.1"/>
    <property type="match status" value="1"/>
</dbReference>
<dbReference type="PANTHER" id="PTHR30050">
    <property type="entry name" value="CHROMOSOMAL REPLICATION INITIATOR PROTEIN DNAA"/>
    <property type="match status" value="1"/>
</dbReference>
<evidence type="ECO:0000313" key="2">
    <source>
        <dbReference type="EMBL" id="CDM69781.1"/>
    </source>
</evidence>
<sequence length="327" mass="38154">MINKFTGEVYKTYERLQEENSRDMRDRKKLIYSTIPSYSNYEREISKLSIALVNLTISNDNNKINEINNIKQKILSLREKKYELLVQNGYPADFLEPKYHCNKCKDTGFIGTTRCTCFKKYLTKLYYEKSNIKSLLSDGNFKNFKLQYFSNKPSSESNRSPQSNMQDILEKVTSYINNFESTNDNLLFYGRPGTGKSFMSQCIAKELLDKGFLVVYRTASDIIEDLREIRFNKTPDLHDLIFNCDLLIIDDLGSEGSNDFTTTELFNLLNKRLLSKNKMLINTNLSLSEIANAYSDRITSRLMGDFQLFKFYGEDLRVKLNLKRKNL</sequence>
<dbReference type="EMBL" id="HG917868">
    <property type="protein sequence ID" value="CDM69781.1"/>
    <property type="molecule type" value="Genomic_DNA"/>
</dbReference>
<reference evidence="2 3" key="1">
    <citation type="submission" date="2013-11" db="EMBL/GenBank/DDBJ databases">
        <title>Complete genome sequence of Clostridum sp. M2/40.</title>
        <authorList>
            <person name="Wibberg D."/>
            <person name="Puehler A."/>
            <person name="Schlueter A."/>
        </authorList>
    </citation>
    <scope>NUCLEOTIDE SEQUENCE [LARGE SCALE GENOMIC DNA]</scope>
    <source>
        <strain evidence="3">M2/40</strain>
    </source>
</reference>
<dbReference type="GO" id="GO:0006260">
    <property type="term" value="P:DNA replication"/>
    <property type="evidence" value="ECO:0007669"/>
    <property type="project" value="TreeGrafter"/>
</dbReference>
<dbReference type="OrthoDB" id="9776217at2"/>
<dbReference type="CDD" id="cd00009">
    <property type="entry name" value="AAA"/>
    <property type="match status" value="1"/>
</dbReference>
<proteinExistence type="predicted"/>
<dbReference type="Gene3D" id="3.40.50.300">
    <property type="entry name" value="P-loop containing nucleotide triphosphate hydrolases"/>
    <property type="match status" value="1"/>
</dbReference>